<dbReference type="PROSITE" id="PS01199">
    <property type="entry name" value="RIBOSOMAL_L1"/>
    <property type="match status" value="1"/>
</dbReference>
<dbReference type="InterPro" id="IPR016095">
    <property type="entry name" value="Ribosomal_uL1_3-a/b-sand"/>
</dbReference>
<evidence type="ECO:0000256" key="2">
    <source>
        <dbReference type="ARBA" id="ARBA00022980"/>
    </source>
</evidence>
<protein>
    <recommendedName>
        <fullName evidence="4">Ribosomal protein</fullName>
    </recommendedName>
</protein>
<dbReference type="GO" id="GO:0003735">
    <property type="term" value="F:structural constituent of ribosome"/>
    <property type="evidence" value="ECO:0007669"/>
    <property type="project" value="TreeGrafter"/>
</dbReference>
<dbReference type="AlphaFoldDB" id="A0A4P9Y7P2"/>
<evidence type="ECO:0000256" key="4">
    <source>
        <dbReference type="RuleBase" id="RU000659"/>
    </source>
</evidence>
<dbReference type="Gene3D" id="3.30.190.20">
    <property type="match status" value="1"/>
</dbReference>
<evidence type="ECO:0000256" key="3">
    <source>
        <dbReference type="ARBA" id="ARBA00023274"/>
    </source>
</evidence>
<name>A0A4P9Y7P2_9FUNG</name>
<dbReference type="SUPFAM" id="SSF56808">
    <property type="entry name" value="Ribosomal protein L1"/>
    <property type="match status" value="1"/>
</dbReference>
<proteinExistence type="inferred from homology"/>
<keyword evidence="3 4" id="KW-0687">Ribonucleoprotein</keyword>
<dbReference type="Gene3D" id="3.40.50.790">
    <property type="match status" value="1"/>
</dbReference>
<dbReference type="Pfam" id="PF00687">
    <property type="entry name" value="Ribosomal_L1"/>
    <property type="match status" value="1"/>
</dbReference>
<evidence type="ECO:0000313" key="6">
    <source>
        <dbReference type="Proteomes" id="UP000267251"/>
    </source>
</evidence>
<dbReference type="FunFam" id="3.40.50.790:FF:000001">
    <property type="entry name" value="50S ribosomal protein L1"/>
    <property type="match status" value="1"/>
</dbReference>
<dbReference type="CDD" id="cd00403">
    <property type="entry name" value="Ribosomal_L1"/>
    <property type="match status" value="1"/>
</dbReference>
<evidence type="ECO:0000313" key="5">
    <source>
        <dbReference type="EMBL" id="RKP15167.1"/>
    </source>
</evidence>
<dbReference type="PANTHER" id="PTHR36427">
    <property type="entry name" value="54S RIBOSOMAL PROTEIN L1, MITOCHONDRIAL"/>
    <property type="match status" value="1"/>
</dbReference>
<dbReference type="OrthoDB" id="1747252at2759"/>
<organism evidence="5 6">
    <name type="scientific">Piptocephalis cylindrospora</name>
    <dbReference type="NCBI Taxonomy" id="1907219"/>
    <lineage>
        <taxon>Eukaryota</taxon>
        <taxon>Fungi</taxon>
        <taxon>Fungi incertae sedis</taxon>
        <taxon>Zoopagomycota</taxon>
        <taxon>Zoopagomycotina</taxon>
        <taxon>Zoopagomycetes</taxon>
        <taxon>Zoopagales</taxon>
        <taxon>Piptocephalidaceae</taxon>
        <taxon>Piptocephalis</taxon>
    </lineage>
</organism>
<comment type="similarity">
    <text evidence="1 4">Belongs to the universal ribosomal protein uL1 family.</text>
</comment>
<keyword evidence="2 4" id="KW-0689">Ribosomal protein</keyword>
<dbReference type="Proteomes" id="UP000267251">
    <property type="component" value="Unassembled WGS sequence"/>
</dbReference>
<gene>
    <name evidence="5" type="ORF">BJ684DRAFT_7456</name>
</gene>
<dbReference type="InterPro" id="IPR023673">
    <property type="entry name" value="Ribosomal_uL1_CS"/>
</dbReference>
<accession>A0A4P9Y7P2</accession>
<reference evidence="6" key="1">
    <citation type="journal article" date="2018" name="Nat. Microbiol.">
        <title>Leveraging single-cell genomics to expand the fungal tree of life.</title>
        <authorList>
            <person name="Ahrendt S.R."/>
            <person name="Quandt C.A."/>
            <person name="Ciobanu D."/>
            <person name="Clum A."/>
            <person name="Salamov A."/>
            <person name="Andreopoulos B."/>
            <person name="Cheng J.F."/>
            <person name="Woyke T."/>
            <person name="Pelin A."/>
            <person name="Henrissat B."/>
            <person name="Reynolds N.K."/>
            <person name="Benny G.L."/>
            <person name="Smith M.E."/>
            <person name="James T.Y."/>
            <person name="Grigoriev I.V."/>
        </authorList>
    </citation>
    <scope>NUCLEOTIDE SEQUENCE [LARGE SCALE GENOMIC DNA]</scope>
</reference>
<evidence type="ECO:0000256" key="1">
    <source>
        <dbReference type="ARBA" id="ARBA00010531"/>
    </source>
</evidence>
<sequence>MSFLCLLSGSKGALSPSAALRPIAAAYSTRLYATEARKKKKGPAPPSPEAISLETALPMLRACSVGRDTTSLTVHIHTHLGPKAAPLRGSIALPRPPHKESVLAVFAEGKAAEEARAAGADLVLGAEDIPDVASGKYKFARCVAHTDIFPAVAKIARWLGPRGLMPTVKRGTVGKDMAAAIQASRGAFEFKADKAGNVRTGIAQLGWTDAEVEANIRSLVDAVKSHGKQTKSGRKCK</sequence>
<dbReference type="GO" id="GO:0005762">
    <property type="term" value="C:mitochondrial large ribosomal subunit"/>
    <property type="evidence" value="ECO:0007669"/>
    <property type="project" value="TreeGrafter"/>
</dbReference>
<dbReference type="InterPro" id="IPR023674">
    <property type="entry name" value="Ribosomal_uL1-like"/>
</dbReference>
<dbReference type="PANTHER" id="PTHR36427:SF3">
    <property type="entry name" value="LARGE RIBOSOMAL SUBUNIT PROTEIN UL1M"/>
    <property type="match status" value="1"/>
</dbReference>
<dbReference type="InterPro" id="IPR028364">
    <property type="entry name" value="Ribosomal_uL1/biogenesis"/>
</dbReference>
<keyword evidence="6" id="KW-1185">Reference proteome</keyword>
<dbReference type="EMBL" id="KZ987752">
    <property type="protein sequence ID" value="RKP15167.1"/>
    <property type="molecule type" value="Genomic_DNA"/>
</dbReference>